<proteinExistence type="inferred from homology"/>
<feature type="domain" description="Multidrug resistance protein MdtA-like alpha-helical hairpin" evidence="3">
    <location>
        <begin position="106"/>
        <end position="175"/>
    </location>
</feature>
<evidence type="ECO:0000313" key="8">
    <source>
        <dbReference type="Proteomes" id="UP000018458"/>
    </source>
</evidence>
<gene>
    <name evidence="7" type="ORF">HMPREF9444_00494</name>
</gene>
<dbReference type="AlphaFoldDB" id="E8LIH6"/>
<reference evidence="7 8" key="1">
    <citation type="submission" date="2011-01" db="EMBL/GenBank/DDBJ databases">
        <authorList>
            <person name="Weinstock G."/>
            <person name="Sodergren E."/>
            <person name="Clifton S."/>
            <person name="Fulton L."/>
            <person name="Fulton B."/>
            <person name="Courtney L."/>
            <person name="Fronick C."/>
            <person name="Harrison M."/>
            <person name="Strong C."/>
            <person name="Farmer C."/>
            <person name="Delahaunty K."/>
            <person name="Markovic C."/>
            <person name="Hall O."/>
            <person name="Minx P."/>
            <person name="Tomlinson C."/>
            <person name="Mitreva M."/>
            <person name="Hou S."/>
            <person name="Chen J."/>
            <person name="Wollam A."/>
            <person name="Pepin K.H."/>
            <person name="Johnson M."/>
            <person name="Bhonagiri V."/>
            <person name="Zhang X."/>
            <person name="Suruliraj S."/>
            <person name="Warren W."/>
            <person name="Chinwalla A."/>
            <person name="Mardis E.R."/>
            <person name="Wilson R.K."/>
        </authorList>
    </citation>
    <scope>NUCLEOTIDE SEQUENCE [LARGE SCALE GENOMIC DNA]</scope>
    <source>
        <strain evidence="8">DSM 22608 / JCM 16073 / KCTC 15190 / YIT 12066</strain>
    </source>
</reference>
<dbReference type="GO" id="GO:0030313">
    <property type="term" value="C:cell envelope"/>
    <property type="evidence" value="ECO:0007669"/>
    <property type="project" value="UniProtKB-SubCell"/>
</dbReference>
<dbReference type="Gene3D" id="1.10.287.470">
    <property type="entry name" value="Helix hairpin bin"/>
    <property type="match status" value="1"/>
</dbReference>
<dbReference type="Gene3D" id="2.40.50.100">
    <property type="match status" value="1"/>
</dbReference>
<dbReference type="SUPFAM" id="SSF111369">
    <property type="entry name" value="HlyD-like secretion proteins"/>
    <property type="match status" value="1"/>
</dbReference>
<dbReference type="InterPro" id="IPR058627">
    <property type="entry name" value="MdtA-like_C"/>
</dbReference>
<evidence type="ECO:0000259" key="3">
    <source>
        <dbReference type="Pfam" id="PF25876"/>
    </source>
</evidence>
<dbReference type="PROSITE" id="PS51257">
    <property type="entry name" value="PROKAR_LIPOPROTEIN"/>
    <property type="match status" value="1"/>
</dbReference>
<comment type="subcellular location">
    <subcellularLocation>
        <location evidence="1">Cell inner membrane</location>
        <topology evidence="1">Lipid-anchor</topology>
    </subcellularLocation>
</comment>
<dbReference type="Pfam" id="PF25944">
    <property type="entry name" value="Beta-barrel_RND"/>
    <property type="match status" value="1"/>
</dbReference>
<dbReference type="HOGENOM" id="CLU_018816_2_1_6"/>
<dbReference type="NCBIfam" id="TIGR01730">
    <property type="entry name" value="RND_mfp"/>
    <property type="match status" value="1"/>
</dbReference>
<dbReference type="Gene3D" id="2.40.420.20">
    <property type="match status" value="1"/>
</dbReference>
<dbReference type="RefSeq" id="WP_009142714.1">
    <property type="nucleotide sequence ID" value="NZ_GL830961.1"/>
</dbReference>
<sequence>MFLSKVKHKNLIPGAIALSVFLLSGCGEETASQVAAAAVPVDVAIVSTMDVPVTSRLTGRADPVRKAEVRPQVSGIILKRLFTEGSIVEEGQQLYQIDPALYEAAVDSAKAQLESAKATLTSTSLRYERYKKLLKSNAISKQDYDDTEAAYLQAKAGVNSAKAQLKTAEINLAYTKVYAPISGRIGKSDFTEGALVSAQQTNPLATIQQLDPMYVDFGQSVEQHLALRRAVQDGSFKLVDGKAPLDIYFSDGSKYNLQGQLEFSDITVDETTGMVNLRTILPNPDQVILPGMFIRGDINEGYIPDAIVIRKDAVIREAAGETYVYTITPENKAQRTVVKVGTEYQDIFVITDGLKPGDKVITSNIQKVRTGTAVTEVNDKNASEKTE</sequence>
<dbReference type="eggNOG" id="COG0845">
    <property type="taxonomic scope" value="Bacteria"/>
</dbReference>
<dbReference type="InterPro" id="IPR058626">
    <property type="entry name" value="MdtA-like_b-barrel"/>
</dbReference>
<dbReference type="InterPro" id="IPR058625">
    <property type="entry name" value="MdtA-like_BSH"/>
</dbReference>
<dbReference type="Proteomes" id="UP000018458">
    <property type="component" value="Unassembled WGS sequence"/>
</dbReference>
<feature type="domain" description="Multidrug resistance protein MdtA-like barrel-sandwich hybrid" evidence="4">
    <location>
        <begin position="65"/>
        <end position="208"/>
    </location>
</feature>
<dbReference type="Pfam" id="PF25917">
    <property type="entry name" value="BSH_RND"/>
    <property type="match status" value="1"/>
</dbReference>
<organism evidence="7 8">
    <name type="scientific">Succinatimonas hippei (strain DSM 22608 / JCM 16073 / KCTC 15190 / YIT 12066)</name>
    <dbReference type="NCBI Taxonomy" id="762983"/>
    <lineage>
        <taxon>Bacteria</taxon>
        <taxon>Pseudomonadati</taxon>
        <taxon>Pseudomonadota</taxon>
        <taxon>Gammaproteobacteria</taxon>
        <taxon>Aeromonadales</taxon>
        <taxon>Succinivibrionaceae</taxon>
        <taxon>Succinatimonas</taxon>
    </lineage>
</organism>
<dbReference type="GO" id="GO:0046677">
    <property type="term" value="P:response to antibiotic"/>
    <property type="evidence" value="ECO:0007669"/>
    <property type="project" value="TreeGrafter"/>
</dbReference>
<dbReference type="PANTHER" id="PTHR30158:SF3">
    <property type="entry name" value="MULTIDRUG EFFLUX PUMP SUBUNIT ACRA-RELATED"/>
    <property type="match status" value="1"/>
</dbReference>
<dbReference type="OrthoDB" id="9800613at2"/>
<dbReference type="STRING" id="762983.HMPREF9444_00494"/>
<comment type="caution">
    <text evidence="7">The sequence shown here is derived from an EMBL/GenBank/DDBJ whole genome shotgun (WGS) entry which is preliminary data.</text>
</comment>
<dbReference type="Pfam" id="PF25967">
    <property type="entry name" value="RND-MFP_C"/>
    <property type="match status" value="1"/>
</dbReference>
<dbReference type="Pfam" id="PF25876">
    <property type="entry name" value="HH_MFP_RND"/>
    <property type="match status" value="1"/>
</dbReference>
<feature type="domain" description="Multidrug resistance protein MdtA-like C-terminal permuted SH3" evidence="6">
    <location>
        <begin position="305"/>
        <end position="367"/>
    </location>
</feature>
<feature type="domain" description="Multidrug resistance protein MdtA-like beta-barrel" evidence="5">
    <location>
        <begin position="212"/>
        <end position="301"/>
    </location>
</feature>
<dbReference type="EMBL" id="AEVO01000023">
    <property type="protein sequence ID" value="EFY07664.1"/>
    <property type="molecule type" value="Genomic_DNA"/>
</dbReference>
<evidence type="ECO:0000313" key="7">
    <source>
        <dbReference type="EMBL" id="EFY07664.1"/>
    </source>
</evidence>
<dbReference type="InterPro" id="IPR058624">
    <property type="entry name" value="MdtA-like_HH"/>
</dbReference>
<dbReference type="Gene3D" id="2.40.30.170">
    <property type="match status" value="1"/>
</dbReference>
<evidence type="ECO:0000259" key="5">
    <source>
        <dbReference type="Pfam" id="PF25944"/>
    </source>
</evidence>
<evidence type="ECO:0000256" key="1">
    <source>
        <dbReference type="ARBA" id="ARBA00004519"/>
    </source>
</evidence>
<accession>E8LIH6</accession>
<dbReference type="PANTHER" id="PTHR30158">
    <property type="entry name" value="ACRA/E-RELATED COMPONENT OF DRUG EFFLUX TRANSPORTER"/>
    <property type="match status" value="1"/>
</dbReference>
<protein>
    <submittedName>
        <fullName evidence="7">Efflux transporter, RND family, MFP subunit</fullName>
    </submittedName>
</protein>
<dbReference type="GO" id="GO:0015562">
    <property type="term" value="F:efflux transmembrane transporter activity"/>
    <property type="evidence" value="ECO:0007669"/>
    <property type="project" value="InterPro"/>
</dbReference>
<evidence type="ECO:0000256" key="2">
    <source>
        <dbReference type="ARBA" id="ARBA00009477"/>
    </source>
</evidence>
<keyword evidence="8" id="KW-1185">Reference proteome</keyword>
<dbReference type="InterPro" id="IPR006143">
    <property type="entry name" value="RND_pump_MFP"/>
</dbReference>
<evidence type="ECO:0000259" key="4">
    <source>
        <dbReference type="Pfam" id="PF25917"/>
    </source>
</evidence>
<evidence type="ECO:0000259" key="6">
    <source>
        <dbReference type="Pfam" id="PF25967"/>
    </source>
</evidence>
<comment type="similarity">
    <text evidence="2">Belongs to the membrane fusion protein (MFP) (TC 8.A.1) family.</text>
</comment>
<name>E8LIH6_SUCHY</name>
<dbReference type="GO" id="GO:0005886">
    <property type="term" value="C:plasma membrane"/>
    <property type="evidence" value="ECO:0007669"/>
    <property type="project" value="TreeGrafter"/>
</dbReference>